<dbReference type="RefSeq" id="WP_197487117.1">
    <property type="nucleotide sequence ID" value="NZ_LRIE01000084.1"/>
</dbReference>
<protein>
    <submittedName>
        <fullName evidence="1">Uncharacterized protein</fullName>
    </submittedName>
</protein>
<accession>A0A163Q076</accession>
<comment type="caution">
    <text evidence="1">The sequence shown here is derived from an EMBL/GenBank/DDBJ whole genome shotgun (WGS) entry which is preliminary data.</text>
</comment>
<gene>
    <name evidence="1" type="ORF">OJAG_35230</name>
</gene>
<proteinExistence type="predicted"/>
<organism evidence="1 2">
    <name type="scientific">Oerskovia enterophila</name>
    <dbReference type="NCBI Taxonomy" id="43678"/>
    <lineage>
        <taxon>Bacteria</taxon>
        <taxon>Bacillati</taxon>
        <taxon>Actinomycetota</taxon>
        <taxon>Actinomycetes</taxon>
        <taxon>Micrococcales</taxon>
        <taxon>Cellulomonadaceae</taxon>
        <taxon>Oerskovia</taxon>
    </lineage>
</organism>
<dbReference type="STRING" id="43678.OJAG_35230"/>
<dbReference type="PATRIC" id="fig|43678.3.peg.3685"/>
<dbReference type="InterPro" id="IPR036086">
    <property type="entry name" value="ParB/Sulfiredoxin_sf"/>
</dbReference>
<reference evidence="1 2" key="1">
    <citation type="submission" date="2016-01" db="EMBL/GenBank/DDBJ databases">
        <title>Genome sequence of Oerskovia enterophila VJag, an agar and cellulose degrading bacterium.</title>
        <authorList>
            <person name="Poehlein A."/>
            <person name="Jag V."/>
            <person name="Bengelsdorf F."/>
            <person name="Duerre P."/>
            <person name="Daniel R."/>
        </authorList>
    </citation>
    <scope>NUCLEOTIDE SEQUENCE [LARGE SCALE GENOMIC DNA]</scope>
    <source>
        <strain evidence="1 2">VJag</strain>
    </source>
</reference>
<dbReference type="CDD" id="cd16387">
    <property type="entry name" value="ParB_N_Srx"/>
    <property type="match status" value="1"/>
</dbReference>
<sequence length="359" mass="39672">MDIFRTIAVDELLFDPLNPRIPNSLDAGDDQAVLDWMLEDAGLVELMGSIATKGFFPAEPLLVIPGDLGKFLVLEGNRRLAAVKLLREPSLAPRRKIAVQQMANAVANADTLENLPCAVFQDRSDVLDYLGYRHITGIKQWEPAAKARYMQTLYDAHVTTQGDQVYRYIARLIGSKQDYVKRLLGALRLHERIAGPSGQSGVANTSFSLLTLALNYTSITEFLGLDSLDQSSFDSVDEGRLLQLSRWLYTTDPIRDRTQLGDSRNMRLLAAAVSTTGGIAALERGDTAEEAARASIDPSELFRQSIRSARDRLISAQAVLHTVSVTDSILSSLEELEEIASQIGALARRKQRRDRESDV</sequence>
<dbReference type="Proteomes" id="UP000076447">
    <property type="component" value="Unassembled WGS sequence"/>
</dbReference>
<name>A0A163Q076_9CELL</name>
<evidence type="ECO:0000313" key="1">
    <source>
        <dbReference type="EMBL" id="KZM33684.1"/>
    </source>
</evidence>
<dbReference type="SUPFAM" id="SSF110849">
    <property type="entry name" value="ParB/Sulfiredoxin"/>
    <property type="match status" value="1"/>
</dbReference>
<evidence type="ECO:0000313" key="2">
    <source>
        <dbReference type="Proteomes" id="UP000076447"/>
    </source>
</evidence>
<dbReference type="AlphaFoldDB" id="A0A163Q076"/>
<dbReference type="EMBL" id="LRIE01000084">
    <property type="protein sequence ID" value="KZM33684.1"/>
    <property type="molecule type" value="Genomic_DNA"/>
</dbReference>